<evidence type="ECO:0000256" key="3">
    <source>
        <dbReference type="SAM" id="MobiDB-lite"/>
    </source>
</evidence>
<keyword evidence="2" id="KW-0539">Nucleus</keyword>
<comment type="subcellular location">
    <subcellularLocation>
        <location evidence="1">Nucleus</location>
    </subcellularLocation>
</comment>
<reference evidence="7 8" key="1">
    <citation type="journal article" date="2018" name="Mol. Biol. Evol.">
        <title>Analysis of the draft genome of the red seaweed Gracilariopsis chorda provides insights into genome size evolution in Rhodophyta.</title>
        <authorList>
            <person name="Lee J."/>
            <person name="Yang E.C."/>
            <person name="Graf L."/>
            <person name="Yang J.H."/>
            <person name="Qiu H."/>
            <person name="Zel Zion U."/>
            <person name="Chan C.X."/>
            <person name="Stephens T.G."/>
            <person name="Weber A.P.M."/>
            <person name="Boo G.H."/>
            <person name="Boo S.M."/>
            <person name="Kim K.M."/>
            <person name="Shin Y."/>
            <person name="Jung M."/>
            <person name="Lee S.J."/>
            <person name="Yim H.S."/>
            <person name="Lee J.H."/>
            <person name="Bhattacharya D."/>
            <person name="Yoon H.S."/>
        </authorList>
    </citation>
    <scope>NUCLEOTIDE SEQUENCE [LARGE SCALE GENOMIC DNA]</scope>
    <source>
        <strain evidence="7 8">SKKU-2015</strain>
        <tissue evidence="7">Whole body</tissue>
    </source>
</reference>
<dbReference type="InterPro" id="IPR036322">
    <property type="entry name" value="WD40_repeat_dom_sf"/>
</dbReference>
<feature type="compositionally biased region" description="Polar residues" evidence="3">
    <location>
        <begin position="347"/>
        <end position="363"/>
    </location>
</feature>
<name>A0A2V3J1L9_9FLOR</name>
<protein>
    <submittedName>
        <fullName evidence="7">Uncharacterized protein</fullName>
    </submittedName>
</protein>
<feature type="domain" description="RSE1/DDB1/CPSF1 C-terminal" evidence="4">
    <location>
        <begin position="1200"/>
        <end position="1374"/>
    </location>
</feature>
<organism evidence="7 8">
    <name type="scientific">Gracilariopsis chorda</name>
    <dbReference type="NCBI Taxonomy" id="448386"/>
    <lineage>
        <taxon>Eukaryota</taxon>
        <taxon>Rhodophyta</taxon>
        <taxon>Florideophyceae</taxon>
        <taxon>Rhodymeniophycidae</taxon>
        <taxon>Gracilariales</taxon>
        <taxon>Gracilariaceae</taxon>
        <taxon>Gracilariopsis</taxon>
    </lineage>
</organism>
<feature type="region of interest" description="Disordered" evidence="3">
    <location>
        <begin position="1"/>
        <end position="20"/>
    </location>
</feature>
<comment type="caution">
    <text evidence="7">The sequence shown here is derived from an EMBL/GenBank/DDBJ whole genome shotgun (WGS) entry which is preliminary data.</text>
</comment>
<gene>
    <name evidence="7" type="ORF">BWQ96_01914</name>
</gene>
<feature type="region of interest" description="Disordered" evidence="3">
    <location>
        <begin position="323"/>
        <end position="372"/>
    </location>
</feature>
<dbReference type="STRING" id="448386.A0A2V3J1L9"/>
<dbReference type="Proteomes" id="UP000247409">
    <property type="component" value="Unassembled WGS sequence"/>
</dbReference>
<feature type="compositionally biased region" description="Polar residues" evidence="3">
    <location>
        <begin position="1434"/>
        <end position="1444"/>
    </location>
</feature>
<accession>A0A2V3J1L9</accession>
<dbReference type="GO" id="GO:0003676">
    <property type="term" value="F:nucleic acid binding"/>
    <property type="evidence" value="ECO:0007669"/>
    <property type="project" value="InterPro"/>
</dbReference>
<feature type="region of interest" description="Disordered" evidence="3">
    <location>
        <begin position="1476"/>
        <end position="1499"/>
    </location>
</feature>
<dbReference type="GO" id="GO:0005634">
    <property type="term" value="C:nucleus"/>
    <property type="evidence" value="ECO:0007669"/>
    <property type="project" value="UniProtKB-SubCell"/>
</dbReference>
<feature type="domain" description="RSE1/DDB1/CPSF1 first beta-propeller" evidence="5">
    <location>
        <begin position="27"/>
        <end position="195"/>
    </location>
</feature>
<dbReference type="SUPFAM" id="SSF50978">
    <property type="entry name" value="WD40 repeat-like"/>
    <property type="match status" value="1"/>
</dbReference>
<dbReference type="Gene3D" id="2.130.10.10">
    <property type="entry name" value="YVTN repeat-like/Quinoprotein amine dehydrogenase"/>
    <property type="match status" value="2"/>
</dbReference>
<evidence type="ECO:0000313" key="7">
    <source>
        <dbReference type="EMBL" id="PXF48225.1"/>
    </source>
</evidence>
<dbReference type="Pfam" id="PF03178">
    <property type="entry name" value="CPSF_A"/>
    <property type="match status" value="2"/>
</dbReference>
<evidence type="ECO:0000256" key="2">
    <source>
        <dbReference type="ARBA" id="ARBA00023242"/>
    </source>
</evidence>
<feature type="domain" description="RSE1/DDB1/CPSF1 C-terminal" evidence="4">
    <location>
        <begin position="1524"/>
        <end position="1658"/>
    </location>
</feature>
<feature type="region of interest" description="Disordered" evidence="3">
    <location>
        <begin position="933"/>
        <end position="959"/>
    </location>
</feature>
<feature type="domain" description="RSE1/DDB1/CPSF1 second beta-propeller" evidence="6">
    <location>
        <begin position="683"/>
        <end position="1107"/>
    </location>
</feature>
<feature type="compositionally biased region" description="Low complexity" evidence="3">
    <location>
        <begin position="7"/>
        <end position="20"/>
    </location>
</feature>
<evidence type="ECO:0000259" key="4">
    <source>
        <dbReference type="Pfam" id="PF03178"/>
    </source>
</evidence>
<proteinExistence type="predicted"/>
<evidence type="ECO:0000256" key="1">
    <source>
        <dbReference type="ARBA" id="ARBA00004123"/>
    </source>
</evidence>
<dbReference type="InterPro" id="IPR018846">
    <property type="entry name" value="Beta-prop_RSE1/DDB1/CPSF1_1st"/>
</dbReference>
<dbReference type="InterPro" id="IPR004871">
    <property type="entry name" value="RSE1/DDB1/CPSF1_C"/>
</dbReference>
<evidence type="ECO:0000259" key="6">
    <source>
        <dbReference type="Pfam" id="PF23726"/>
    </source>
</evidence>
<evidence type="ECO:0000259" key="5">
    <source>
        <dbReference type="Pfam" id="PF10433"/>
    </source>
</evidence>
<dbReference type="InterPro" id="IPR050358">
    <property type="entry name" value="RSE1/DDB1/CFT1"/>
</dbReference>
<dbReference type="InterPro" id="IPR015943">
    <property type="entry name" value="WD40/YVTN_repeat-like_dom_sf"/>
</dbReference>
<dbReference type="OrthoDB" id="20774at2759"/>
<dbReference type="Pfam" id="PF23726">
    <property type="entry name" value="Beta-prop_RSE1_2nd"/>
    <property type="match status" value="1"/>
</dbReference>
<dbReference type="InterPro" id="IPR058543">
    <property type="entry name" value="Beta-prop_RSE1/DDB1/CPSF1_2nd"/>
</dbReference>
<feature type="region of interest" description="Disordered" evidence="3">
    <location>
        <begin position="1413"/>
        <end position="1461"/>
    </location>
</feature>
<keyword evidence="8" id="KW-1185">Reference proteome</keyword>
<sequence>MLPPHALPLSHVPSSPSSPPSLRSCRQLVVATDNSVQLFALNHSSRSLVSLTRYTFFTRVLDIAAVSSPVPGRDVLVVLRENCALSFMQFDERACCLLPTSHLPTTHAVRRSARLLATHPRKRMVAVASLQSFISVFPVLFLPKCVNAGKIATVDVDGTILSIDFLEDDEGVPGDAILVALLQKDKEQVIALYTVGVPPDSSCGLHVTYVGSMITCATHPDDVAVARATSKLTGESVRPTPPAVAVTRLAGCPFLFAVFVEGKIIAGDARSVIVNAQASKHANTPPVGDNFMLQRQHQSELRILDDPGIPHEGIEPVTSAPQLHSYVPTADPDDIHTPGSPAPGTDPANNQNQAGFVTPTQTPAAPRTEPPAVNFSRRARLQWRDNIPPQLPLMTRCTFVSRYPYTGQSDFNVDDDYLPYLFVPTYISLDVGEANGVATAWVDARDHFCDENGDGSGLYFVMESGAMFVLRWSDSVKKGATTFRIPGGDRTRTSPKRNFRVQYVGDVGPAVSIASLDNKLIYVANDAADGSLRQLRLPTEDEQFQPSRAYVPSLGNMQYATQRYGLDVRQEFLNMCPVTDFIIVPSKIDACRDRRHRKNRSLAPRPKRGTSSAMDRRIQNLALTDISSLSGQVPMQQTALDHAIYGSTEESEIIACTGTGRQGCLRIIRPGAPVSVLAASQPAFHACNDIWPIRLTRDSKYDAGLLLSFAQASGLFLSLPPDTSGHDSDRSQESSTIAQLVDGTDAMGILSIRRTIEVGVIEDGVIAQIHEDGVRFVFLREAGDVDLTGKVVGNSLRQPLYSKILDWHPPEEGVISVGTIGAGFIIVSLVRPTGLKPMLYMLKCFPSAPTRGLCIVASTMLDHELSCIKIPEWTIIHSESDISSPRLPPMVVLGTYAPSVEVRLLGPALEVVDRRTTRPWDIRPEPYGGRDESIFAGDTRGLGDNGRTSRSASNRTERKSELVYARMQSNLMTAVPESLCAIEIDRRRLVFAGLRDGSVMCFTFAEEDDSGLIAPDSPNAAGHLRVELHRKLGYRPVVVKSMKAPIGRIVLCQAERPWMCTSHGGRKLRWIPLAFPETNALCSFSVFGAERCFATVAEDNALYICTLREKSEVSVRSILLGSTPRRVVEAPLIPDCVVVATTRDHGTVQSTDDQGGLSDANVASASEFSQLSVYSKRTRLRLGKVSLLNGELVHFMMRWKDLLVVGTSWGLRDLGRHKKCTRGRFLLYTLRSTANQGSSEASEDRVRFRLCCEIVLPGAVLAGAPHPTADLFALSCNDQVILLALLPTETALIEVARASVRTLVVSLSIHEDIVCVVDRKDSVTFFQIHTKQRKLVRDRSDHRKRLVSDAVLIDRTQMIGVDRVGALFSLGYEEGDAPKRSVFQERSGAVISPFIPILLAAGPEDFGEEINHALRSPEEPPPALGEEYDVMNVGSESDTPPETTEQADETDASNGTGDQQDEQGMQMLVDNQVMDNVNEDDGDAGSGEENNEDDNADDNEVVPMAGEAISVPGSIEGEVIDPEQDARRKGVPRNLVCYHTFHMKDIALRIRVGCFSRSEKVREIEEWDREAGSLSTMEDKPFFSKGSNSVFCGTVGGAIISAVSMSPEAYELLSKVESELGKRVERIGRKDGSAHEKFRAAYGRRAMFCVDGDLLEAFDDLDGATKQEIADQVGCGGEKGVLRIEGTIWDLCDRVG</sequence>
<evidence type="ECO:0000313" key="8">
    <source>
        <dbReference type="Proteomes" id="UP000247409"/>
    </source>
</evidence>
<dbReference type="Pfam" id="PF10433">
    <property type="entry name" value="Beta-prop_RSE1_1st"/>
    <property type="match status" value="1"/>
</dbReference>
<dbReference type="PANTHER" id="PTHR10644">
    <property type="entry name" value="DNA REPAIR/RNA PROCESSING CPSF FAMILY"/>
    <property type="match status" value="1"/>
</dbReference>
<dbReference type="EMBL" id="NBIV01000015">
    <property type="protein sequence ID" value="PXF48225.1"/>
    <property type="molecule type" value="Genomic_DNA"/>
</dbReference>
<dbReference type="Gene3D" id="1.10.150.910">
    <property type="match status" value="1"/>
</dbReference>
<feature type="compositionally biased region" description="Acidic residues" evidence="3">
    <location>
        <begin position="1489"/>
        <end position="1499"/>
    </location>
</feature>